<feature type="compositionally biased region" description="Basic and acidic residues" evidence="4">
    <location>
        <begin position="223"/>
        <end position="234"/>
    </location>
</feature>
<dbReference type="GO" id="GO:0030016">
    <property type="term" value="C:myofibril"/>
    <property type="evidence" value="ECO:0007669"/>
    <property type="project" value="TreeGrafter"/>
</dbReference>
<evidence type="ECO:0000313" key="6">
    <source>
        <dbReference type="WBParaSite" id="Hba_01918"/>
    </source>
</evidence>
<dbReference type="PANTHER" id="PTHR10901">
    <property type="entry name" value="TROPOMODULIN"/>
    <property type="match status" value="1"/>
</dbReference>
<dbReference type="InterPro" id="IPR032675">
    <property type="entry name" value="LRR_dom_sf"/>
</dbReference>
<dbReference type="FunFam" id="3.80.10.10:FF:000099">
    <property type="entry name" value="Tropomodulin, isoform C"/>
    <property type="match status" value="1"/>
</dbReference>
<dbReference type="Proteomes" id="UP000095283">
    <property type="component" value="Unplaced"/>
</dbReference>
<dbReference type="GO" id="GO:0007015">
    <property type="term" value="P:actin filament organization"/>
    <property type="evidence" value="ECO:0007669"/>
    <property type="project" value="TreeGrafter"/>
</dbReference>
<dbReference type="PANTHER" id="PTHR10901:SF6">
    <property type="entry name" value="TROPOMODULIN, ISOFORM N"/>
    <property type="match status" value="1"/>
</dbReference>
<dbReference type="Gene3D" id="3.80.10.10">
    <property type="entry name" value="Ribonuclease Inhibitor"/>
    <property type="match status" value="1"/>
</dbReference>
<dbReference type="WBParaSite" id="Hba_01918">
    <property type="protein sequence ID" value="Hba_01918"/>
    <property type="gene ID" value="Hba_01918"/>
</dbReference>
<comment type="subcellular location">
    <subcellularLocation>
        <location evidence="1">Cytoplasm</location>
        <location evidence="1">Cytoskeleton</location>
    </subcellularLocation>
</comment>
<keyword evidence="3" id="KW-0206">Cytoskeleton</keyword>
<dbReference type="AlphaFoldDB" id="A0A1I7WB38"/>
<dbReference type="InterPro" id="IPR004934">
    <property type="entry name" value="TMOD"/>
</dbReference>
<proteinExistence type="predicted"/>
<evidence type="ECO:0000256" key="2">
    <source>
        <dbReference type="ARBA" id="ARBA00022490"/>
    </source>
</evidence>
<feature type="region of interest" description="Disordered" evidence="4">
    <location>
        <begin position="223"/>
        <end position="243"/>
    </location>
</feature>
<sequence length="446" mass="51174">MVLMNSVLEQQSANDDRNFYNASFRWISPKYNTVIKNSIKYVIVNKNYNCPHYYNLAHKHDTSITPPGPRLLWHLLHSLSQYYERSVILDIHIRFNTSPKTIKGLLNSSIKPYNFCLVLFKIYFLYFSHTFSLILLIFKDLDDGDLEGLLSKLSAEELEDLNNDFDPDNSMLPPSQRCRDQTTKAPTGPFKREQLLKFLEDQAKNEKDWEDVMPFSPGVKRGKVWEGDSGRESGEDSGEGGVLGTLSRMEMPIELDIDDDDDDDDDELDENKKFAYKIYNQFSSRIEVKKIITSRLEADDEDMKEVNINNMKRVSKEKIRALITAACASKHITKLTMANTAITDSEARGLVELLETSPSLKVLNIESNFITPELLAKLLRATLTTQSLVEFHAENQRQSVLGNQIEMDMMLSVEDNDSLLRVGVAFQSMEARHRVSEALERNYERC</sequence>
<dbReference type="Pfam" id="PF03250">
    <property type="entry name" value="Tropomodulin"/>
    <property type="match status" value="1"/>
</dbReference>
<organism evidence="5 6">
    <name type="scientific">Heterorhabditis bacteriophora</name>
    <name type="common">Entomopathogenic nematode worm</name>
    <dbReference type="NCBI Taxonomy" id="37862"/>
    <lineage>
        <taxon>Eukaryota</taxon>
        <taxon>Metazoa</taxon>
        <taxon>Ecdysozoa</taxon>
        <taxon>Nematoda</taxon>
        <taxon>Chromadorea</taxon>
        <taxon>Rhabditida</taxon>
        <taxon>Rhabditina</taxon>
        <taxon>Rhabditomorpha</taxon>
        <taxon>Strongyloidea</taxon>
        <taxon>Heterorhabditidae</taxon>
        <taxon>Heterorhabditis</taxon>
    </lineage>
</organism>
<evidence type="ECO:0000313" key="5">
    <source>
        <dbReference type="Proteomes" id="UP000095283"/>
    </source>
</evidence>
<evidence type="ECO:0000256" key="3">
    <source>
        <dbReference type="ARBA" id="ARBA00023212"/>
    </source>
</evidence>
<reference evidence="6" key="1">
    <citation type="submission" date="2016-11" db="UniProtKB">
        <authorList>
            <consortium name="WormBaseParasite"/>
        </authorList>
    </citation>
    <scope>IDENTIFICATION</scope>
</reference>
<dbReference type="GO" id="GO:0030239">
    <property type="term" value="P:myofibril assembly"/>
    <property type="evidence" value="ECO:0007669"/>
    <property type="project" value="TreeGrafter"/>
</dbReference>
<evidence type="ECO:0000256" key="4">
    <source>
        <dbReference type="SAM" id="MobiDB-lite"/>
    </source>
</evidence>
<dbReference type="GO" id="GO:0051694">
    <property type="term" value="P:pointed-end actin filament capping"/>
    <property type="evidence" value="ECO:0007669"/>
    <property type="project" value="InterPro"/>
</dbReference>
<evidence type="ECO:0000256" key="1">
    <source>
        <dbReference type="ARBA" id="ARBA00004245"/>
    </source>
</evidence>
<dbReference type="GO" id="GO:0005523">
    <property type="term" value="F:tropomyosin binding"/>
    <property type="evidence" value="ECO:0007669"/>
    <property type="project" value="InterPro"/>
</dbReference>
<keyword evidence="2" id="KW-0963">Cytoplasm</keyword>
<keyword evidence="5" id="KW-1185">Reference proteome</keyword>
<protein>
    <submittedName>
        <fullName evidence="6">Tropomodulin</fullName>
    </submittedName>
</protein>
<dbReference type="SUPFAM" id="SSF52047">
    <property type="entry name" value="RNI-like"/>
    <property type="match status" value="1"/>
</dbReference>
<accession>A0A1I7WB38</accession>
<dbReference type="GO" id="GO:0005856">
    <property type="term" value="C:cytoskeleton"/>
    <property type="evidence" value="ECO:0007669"/>
    <property type="project" value="UniProtKB-SubCell"/>
</dbReference>
<name>A0A1I7WB38_HETBA</name>
<feature type="region of interest" description="Disordered" evidence="4">
    <location>
        <begin position="164"/>
        <end position="187"/>
    </location>
</feature>